<comment type="caution">
    <text evidence="4">The sequence shown here is derived from an EMBL/GenBank/DDBJ whole genome shotgun (WGS) entry which is preliminary data.</text>
</comment>
<protein>
    <submittedName>
        <fullName evidence="4">Glyoxylate/hydroxypyruvate reductase A</fullName>
    </submittedName>
</protein>
<accession>A0A5S3PTW5</accession>
<dbReference type="Pfam" id="PF02826">
    <property type="entry name" value="2-Hacid_dh_C"/>
    <property type="match status" value="1"/>
</dbReference>
<dbReference type="PANTHER" id="PTHR43333:SF1">
    <property type="entry name" value="D-ISOMER SPECIFIC 2-HYDROXYACID DEHYDROGENASE NAD-BINDING DOMAIN-CONTAINING PROTEIN"/>
    <property type="match status" value="1"/>
</dbReference>
<proteinExistence type="predicted"/>
<evidence type="ECO:0000313" key="4">
    <source>
        <dbReference type="EMBL" id="TMM57363.1"/>
    </source>
</evidence>
<sequence length="309" mass="34795">MSIVIIRQDDKIELWKKALQEAAPDIKVYSYLEEHPVDEIDVVLVWKHPKGTIAKYPNLKYIACSGAGVDFIFEDETAPTNIPITRVVDTMLASDMSEYVIAAIFSHIKRFYEYKINQIKSLWNPKQYHRIADYTVGILGLGALGAVLAKDLVRFGFKTQGWSNSRKEIPEVTAFAGQEELGEFLAMSEILVCLLPLTDETSGILNKELFKQLPKGAFVINAARGGHLVDKDLIEMLDNEHLSGATLDVFHQEPLSSGHPFWKHEKIHITPHYASVSDTASVVPQIIENYHRMQRGESLLNLVSTEKGY</sequence>
<organism evidence="4 5">
    <name type="scientific">Maribacter algarum</name>
    <name type="common">ex Zhang et al. 2020</name>
    <dbReference type="NCBI Taxonomy" id="2578118"/>
    <lineage>
        <taxon>Bacteria</taxon>
        <taxon>Pseudomonadati</taxon>
        <taxon>Bacteroidota</taxon>
        <taxon>Flavobacteriia</taxon>
        <taxon>Flavobacteriales</taxon>
        <taxon>Flavobacteriaceae</taxon>
        <taxon>Maribacter</taxon>
    </lineage>
</organism>
<dbReference type="OrthoDB" id="9805416at2"/>
<dbReference type="SUPFAM" id="SSF52283">
    <property type="entry name" value="Formate/glycerate dehydrogenase catalytic domain-like"/>
    <property type="match status" value="1"/>
</dbReference>
<dbReference type="CDD" id="cd12164">
    <property type="entry name" value="GDH_like_2"/>
    <property type="match status" value="1"/>
</dbReference>
<keyword evidence="4" id="KW-0670">Pyruvate</keyword>
<dbReference type="InterPro" id="IPR006140">
    <property type="entry name" value="D-isomer_DH_NAD-bd"/>
</dbReference>
<dbReference type="Proteomes" id="UP000310314">
    <property type="component" value="Unassembled WGS sequence"/>
</dbReference>
<gene>
    <name evidence="4" type="ORF">FEE95_12830</name>
</gene>
<name>A0A5S3PTW5_9FLAO</name>
<dbReference type="RefSeq" id="WP_138658346.1">
    <property type="nucleotide sequence ID" value="NZ_VATY01000002.1"/>
</dbReference>
<keyword evidence="2" id="KW-0520">NAD</keyword>
<dbReference type="GO" id="GO:0016616">
    <property type="term" value="F:oxidoreductase activity, acting on the CH-OH group of donors, NAD or NADP as acceptor"/>
    <property type="evidence" value="ECO:0007669"/>
    <property type="project" value="UniProtKB-ARBA"/>
</dbReference>
<dbReference type="SUPFAM" id="SSF51735">
    <property type="entry name" value="NAD(P)-binding Rossmann-fold domains"/>
    <property type="match status" value="1"/>
</dbReference>
<dbReference type="InterPro" id="IPR029753">
    <property type="entry name" value="D-isomer_DH_CS"/>
</dbReference>
<dbReference type="Gene3D" id="3.40.50.720">
    <property type="entry name" value="NAD(P)-binding Rossmann-like Domain"/>
    <property type="match status" value="2"/>
</dbReference>
<keyword evidence="5" id="KW-1185">Reference proteome</keyword>
<dbReference type="EMBL" id="VATY01000002">
    <property type="protein sequence ID" value="TMM57363.1"/>
    <property type="molecule type" value="Genomic_DNA"/>
</dbReference>
<evidence type="ECO:0000259" key="3">
    <source>
        <dbReference type="Pfam" id="PF02826"/>
    </source>
</evidence>
<evidence type="ECO:0000313" key="5">
    <source>
        <dbReference type="Proteomes" id="UP000310314"/>
    </source>
</evidence>
<feature type="domain" description="D-isomer specific 2-hydroxyacid dehydrogenase NAD-binding" evidence="3">
    <location>
        <begin position="101"/>
        <end position="274"/>
    </location>
</feature>
<evidence type="ECO:0000256" key="2">
    <source>
        <dbReference type="ARBA" id="ARBA00023027"/>
    </source>
</evidence>
<dbReference type="PANTHER" id="PTHR43333">
    <property type="entry name" value="2-HACID_DH_C DOMAIN-CONTAINING PROTEIN"/>
    <property type="match status" value="1"/>
</dbReference>
<dbReference type="AlphaFoldDB" id="A0A5S3PTW5"/>
<keyword evidence="1" id="KW-0560">Oxidoreductase</keyword>
<reference evidence="4 5" key="1">
    <citation type="submission" date="2019-05" db="EMBL/GenBank/DDBJ databases">
        <authorList>
            <person name="Zhang J.-Y."/>
            <person name="Feg X."/>
            <person name="Du Z.-J."/>
        </authorList>
    </citation>
    <scope>NUCLEOTIDE SEQUENCE [LARGE SCALE GENOMIC DNA]</scope>
    <source>
        <strain evidence="4 5">RZ26</strain>
    </source>
</reference>
<dbReference type="GO" id="GO:0051287">
    <property type="term" value="F:NAD binding"/>
    <property type="evidence" value="ECO:0007669"/>
    <property type="project" value="InterPro"/>
</dbReference>
<evidence type="ECO:0000256" key="1">
    <source>
        <dbReference type="ARBA" id="ARBA00023002"/>
    </source>
</evidence>
<dbReference type="PROSITE" id="PS00671">
    <property type="entry name" value="D_2_HYDROXYACID_DH_3"/>
    <property type="match status" value="1"/>
</dbReference>
<dbReference type="InterPro" id="IPR036291">
    <property type="entry name" value="NAD(P)-bd_dom_sf"/>
</dbReference>